<reference evidence="2 3" key="1">
    <citation type="submission" date="2015-10" db="EMBL/GenBank/DDBJ databases">
        <title>Full genome of DAOMC 229536 Phialocephala scopiformis, a fungal endophyte of spruce producing the potent anti-insectan compound rugulosin.</title>
        <authorList>
            <consortium name="DOE Joint Genome Institute"/>
            <person name="Walker A.K."/>
            <person name="Frasz S.L."/>
            <person name="Seifert K.A."/>
            <person name="Miller J.D."/>
            <person name="Mondo S.J."/>
            <person name="Labutti K."/>
            <person name="Lipzen A."/>
            <person name="Dockter R."/>
            <person name="Kennedy M."/>
            <person name="Grigoriev I.V."/>
            <person name="Spatafora J.W."/>
        </authorList>
    </citation>
    <scope>NUCLEOTIDE SEQUENCE [LARGE SCALE GENOMIC DNA]</scope>
    <source>
        <strain evidence="2 3">CBS 120377</strain>
    </source>
</reference>
<dbReference type="OrthoDB" id="3543931at2759"/>
<feature type="chain" id="PRO_5008268353" evidence="1">
    <location>
        <begin position="21"/>
        <end position="256"/>
    </location>
</feature>
<organism evidence="2 3">
    <name type="scientific">Mollisia scopiformis</name>
    <name type="common">Conifer needle endophyte fungus</name>
    <name type="synonym">Phialocephala scopiformis</name>
    <dbReference type="NCBI Taxonomy" id="149040"/>
    <lineage>
        <taxon>Eukaryota</taxon>
        <taxon>Fungi</taxon>
        <taxon>Dikarya</taxon>
        <taxon>Ascomycota</taxon>
        <taxon>Pezizomycotina</taxon>
        <taxon>Leotiomycetes</taxon>
        <taxon>Helotiales</taxon>
        <taxon>Mollisiaceae</taxon>
        <taxon>Mollisia</taxon>
    </lineage>
</organism>
<protein>
    <submittedName>
        <fullName evidence="2">Uncharacterized protein</fullName>
    </submittedName>
</protein>
<evidence type="ECO:0000256" key="1">
    <source>
        <dbReference type="SAM" id="SignalP"/>
    </source>
</evidence>
<dbReference type="RefSeq" id="XP_018074718.1">
    <property type="nucleotide sequence ID" value="XM_018207543.1"/>
</dbReference>
<dbReference type="KEGG" id="psco:LY89DRAFT_441818"/>
<dbReference type="InParanoid" id="A0A194XJN0"/>
<dbReference type="Proteomes" id="UP000070700">
    <property type="component" value="Unassembled WGS sequence"/>
</dbReference>
<accession>A0A194XJN0</accession>
<gene>
    <name evidence="2" type="ORF">LY89DRAFT_441818</name>
</gene>
<evidence type="ECO:0000313" key="3">
    <source>
        <dbReference type="Proteomes" id="UP000070700"/>
    </source>
</evidence>
<name>A0A194XJN0_MOLSC</name>
<dbReference type="GeneID" id="28817269"/>
<keyword evidence="1" id="KW-0732">Signal</keyword>
<keyword evidence="3" id="KW-1185">Reference proteome</keyword>
<sequence>MLPPTLQILAVGLLAQFAAATATPTCVSSSEGYQVGQVDYLFNAFCNQLSGDGFTTQQQIYGMPVISFDFTSASSSDTCNLDNCLASYQSLVQSCQLPNSTIWGTGSLDSGCGTYNFTIWNTAENPVTLGTPTTTIQGSTLTTAPLITLTSSSTTSTTSVSLTSSLSSPTSSSASVIASSTSLAAIFYSNGTSTASGAASGSGAIVSTGSVTAVATAASTTKPAVGNTALGTSGADILRASGYSLMVVACVFGLWL</sequence>
<proteinExistence type="predicted"/>
<dbReference type="AlphaFoldDB" id="A0A194XJN0"/>
<dbReference type="EMBL" id="KQ947409">
    <property type="protein sequence ID" value="KUJ20363.1"/>
    <property type="molecule type" value="Genomic_DNA"/>
</dbReference>
<feature type="signal peptide" evidence="1">
    <location>
        <begin position="1"/>
        <end position="20"/>
    </location>
</feature>
<evidence type="ECO:0000313" key="2">
    <source>
        <dbReference type="EMBL" id="KUJ20363.1"/>
    </source>
</evidence>